<keyword evidence="4 9" id="KW-0812">Transmembrane</keyword>
<evidence type="ECO:0000256" key="8">
    <source>
        <dbReference type="ARBA" id="ARBA00023136"/>
    </source>
</evidence>
<dbReference type="Pfam" id="PF00005">
    <property type="entry name" value="ABC_tran"/>
    <property type="match status" value="2"/>
</dbReference>
<sequence length="1382" mass="152324">MVPDMDQRFGPQLAGHFDVTLLFEQTIFEIAPNSVFVLATPFFLKSIASHAAKQVRPGPLLWAKMALGALLLAAYIAKAALWQTKSKLHSQASITSSIISLVTSLCTLVVIYSAHVYRRRPSTFMSVFFSITMLLDMALTRSYFLRHGMGYSSMQSIAAIQIVVVVVKLLLVVMEEVPKTTPSRKENVSSYVRGDSELGFWGKALFFSVSPLLLFGYKNELGVENLPPLDEQFESRVLFDACFKHWSKLDRDGKFVLLRACLRTILGKFLAMVIPRLCYAAFSLSRPFLIQRVLEVVNSGSTTYQHATGLIGAAILIYAGIAISRAIFERIQYQFKVSIRGILSVALFDKMQKLSIDEKQSAAAITLMTTDVMGVEAIIALLHEVWVTCLELGFGVYILYMFVDVACFLIFIPSILATISTYYSAKNMAKARGQWNTKISDRVQATSTVLNQLKDIKAMGLSHSISDYLQKKRKEEVIVSLRERRSRVIMFATCWSFIIESLICVGPAHEETAAFNLSMTPVIVLAGARFWTRSNPTMTAAEIFSAYSVILIASEPLDSLLERTIINNFAIRMEDVVVRSEHGRDILKSVNLSIPPGSLAMMHGTVGSGKSVFLQTLLGEVDPSGGKVSIMSNDISFAAQKPWIQNLTIRENIIGANPVVESLYKEIIHGCALNIDIAELPSADETMCGTDGCNLSGGQKQRLGLARSLYSNASIVILDDVLSALDTSTAAAVFRRLFGPGGFLRRRGTTVIMTTNRLDFLPAADIVLEMKGDGTIDERRGADMPSLAEFAPSPAASASNDTCRSEKEIEPIKSTTASSGAKVDKMRRNGDVSLYAYLFRSAGPLLMSLWILGTAVASVAEKMPKIFIKIWYSNDPDNDTYFVGFAMTALANILLTAITTLFYFIMIVPNLSNELHWRLLNATVESTLSWITQTDTGTSLNRFSQDISIISQQLPIALLQFLFILCNTLVDVGIFAAGAKYAAPIVLMLLVALYGVQYFYLRTSRQLRLLDLETSAPLLTHFKEASAGMQHLRAFRWQETFMKECCRLVDRMQKPYYALLSVQQWLALVLDISTCFIATILIAVSTTLPNSTSDTSVGLALINLISFSIMTSALIRVWVALETCLGGLARIRTFCATTPQETDGPSCSPVPEQWPSSGRIEIESISASYTYEDGTLHQALDNANVVIEHGEKAGISGRTGSGKSSLFLALLHMIDCTGGTIRIDGRDITTIPREVLRSRITVLTQDGVEVEHSVRFNMYPFDDHQPTDESILETLDLVGLSERVQSQGGVEASMASMQFSPGQKQLFFVARGILHHKSVGSKIVMMDEATSSMDYGVDRQIQKLIDEQLTDCTIVLIAHRLHSLDNADVVVKLEAGKVVEVA</sequence>
<evidence type="ECO:0000313" key="12">
    <source>
        <dbReference type="EMBL" id="KGQ04022.1"/>
    </source>
</evidence>
<dbReference type="HOGENOM" id="CLU_000604_27_5_1"/>
<comment type="caution">
    <text evidence="12">The sequence shown here is derived from an EMBL/GenBank/DDBJ whole genome shotgun (WGS) entry which is preliminary data.</text>
</comment>
<dbReference type="InterPro" id="IPR011527">
    <property type="entry name" value="ABC1_TM_dom"/>
</dbReference>
<reference evidence="12 13" key="1">
    <citation type="submission" date="2012-10" db="EMBL/GenBank/DDBJ databases">
        <title>Genome sequencing and analysis of entomopathogenic fungi Beauveria bassiana D1-5.</title>
        <authorList>
            <person name="Li Q."/>
            <person name="Wang L."/>
            <person name="Zhang Z."/>
            <person name="Wang Q."/>
            <person name="Ren J."/>
            <person name="Wang M."/>
            <person name="Xu W."/>
            <person name="Wang J."/>
            <person name="Lu Y."/>
            <person name="Du Q."/>
            <person name="Sun Z."/>
        </authorList>
    </citation>
    <scope>NUCLEOTIDE SEQUENCE [LARGE SCALE GENOMIC DNA]</scope>
    <source>
        <strain evidence="12 13">D1-5</strain>
    </source>
</reference>
<evidence type="ECO:0000256" key="9">
    <source>
        <dbReference type="SAM" id="Phobius"/>
    </source>
</evidence>
<feature type="transmembrane region" description="Helical" evidence="9">
    <location>
        <begin position="954"/>
        <end position="975"/>
    </location>
</feature>
<name>A0A0A2VCD7_BEABA</name>
<keyword evidence="7 9" id="KW-1133">Transmembrane helix</keyword>
<dbReference type="Gene3D" id="1.20.1560.10">
    <property type="entry name" value="ABC transporter type 1, transmembrane domain"/>
    <property type="match status" value="2"/>
</dbReference>
<dbReference type="eggNOG" id="KOG0054">
    <property type="taxonomic scope" value="Eukaryota"/>
</dbReference>
<keyword evidence="3" id="KW-1003">Cell membrane</keyword>
<dbReference type="Pfam" id="PF00664">
    <property type="entry name" value="ABC_membrane"/>
    <property type="match status" value="2"/>
</dbReference>
<dbReference type="Proteomes" id="UP000030106">
    <property type="component" value="Unassembled WGS sequence"/>
</dbReference>
<feature type="transmembrane region" description="Helical" evidence="9">
    <location>
        <begin position="981"/>
        <end position="1001"/>
    </location>
</feature>
<dbReference type="SUPFAM" id="SSF90123">
    <property type="entry name" value="ABC transporter transmembrane region"/>
    <property type="match status" value="2"/>
</dbReference>
<dbReference type="SUPFAM" id="SSF52540">
    <property type="entry name" value="P-loop containing nucleoside triphosphate hydrolases"/>
    <property type="match status" value="2"/>
</dbReference>
<dbReference type="InterPro" id="IPR044726">
    <property type="entry name" value="ABCC_6TM_D2"/>
</dbReference>
<feature type="transmembrane region" description="Helical" evidence="9">
    <location>
        <begin position="1057"/>
        <end position="1084"/>
    </location>
</feature>
<dbReference type="InterPro" id="IPR017871">
    <property type="entry name" value="ABC_transporter-like_CS"/>
</dbReference>
<dbReference type="PROSITE" id="PS50929">
    <property type="entry name" value="ABC_TM1F"/>
    <property type="match status" value="2"/>
</dbReference>
<evidence type="ECO:0000256" key="5">
    <source>
        <dbReference type="ARBA" id="ARBA00022741"/>
    </source>
</evidence>
<dbReference type="Gene3D" id="3.40.50.300">
    <property type="entry name" value="P-loop containing nucleotide triphosphate hydrolases"/>
    <property type="match status" value="2"/>
</dbReference>
<dbReference type="CDD" id="cd18580">
    <property type="entry name" value="ABC_6TM_ABCC_D2"/>
    <property type="match status" value="1"/>
</dbReference>
<organism evidence="12 13">
    <name type="scientific">Beauveria bassiana D1-5</name>
    <dbReference type="NCBI Taxonomy" id="1245745"/>
    <lineage>
        <taxon>Eukaryota</taxon>
        <taxon>Fungi</taxon>
        <taxon>Dikarya</taxon>
        <taxon>Ascomycota</taxon>
        <taxon>Pezizomycotina</taxon>
        <taxon>Sordariomycetes</taxon>
        <taxon>Hypocreomycetidae</taxon>
        <taxon>Hypocreales</taxon>
        <taxon>Cordycipitaceae</taxon>
        <taxon>Beauveria</taxon>
    </lineage>
</organism>
<dbReference type="PROSITE" id="PS00211">
    <property type="entry name" value="ABC_TRANSPORTER_1"/>
    <property type="match status" value="2"/>
</dbReference>
<keyword evidence="5" id="KW-0547">Nucleotide-binding</keyword>
<accession>A0A0A2VCD7</accession>
<dbReference type="InterPro" id="IPR003439">
    <property type="entry name" value="ABC_transporter-like_ATP-bd"/>
</dbReference>
<dbReference type="InterPro" id="IPR036640">
    <property type="entry name" value="ABC1_TM_sf"/>
</dbReference>
<keyword evidence="2" id="KW-0813">Transport</keyword>
<dbReference type="InterPro" id="IPR056227">
    <property type="entry name" value="TMD0_ABC"/>
</dbReference>
<feature type="domain" description="ABC transporter" evidence="10">
    <location>
        <begin position="1160"/>
        <end position="1381"/>
    </location>
</feature>
<evidence type="ECO:0000256" key="2">
    <source>
        <dbReference type="ARBA" id="ARBA00022448"/>
    </source>
</evidence>
<dbReference type="InterPro" id="IPR050173">
    <property type="entry name" value="ABC_transporter_C-like"/>
</dbReference>
<feature type="transmembrane region" description="Helical" evidence="9">
    <location>
        <begin position="1096"/>
        <end position="1121"/>
    </location>
</feature>
<feature type="transmembrane region" description="Helical" evidence="9">
    <location>
        <begin position="94"/>
        <end position="117"/>
    </location>
</feature>
<dbReference type="STRING" id="1245745.A0A0A2VCD7"/>
<dbReference type="InterPro" id="IPR003593">
    <property type="entry name" value="AAA+_ATPase"/>
</dbReference>
<evidence type="ECO:0000259" key="11">
    <source>
        <dbReference type="PROSITE" id="PS50929"/>
    </source>
</evidence>
<evidence type="ECO:0000256" key="7">
    <source>
        <dbReference type="ARBA" id="ARBA00022989"/>
    </source>
</evidence>
<evidence type="ECO:0000256" key="4">
    <source>
        <dbReference type="ARBA" id="ARBA00022692"/>
    </source>
</evidence>
<evidence type="ECO:0000256" key="1">
    <source>
        <dbReference type="ARBA" id="ARBA00004651"/>
    </source>
</evidence>
<dbReference type="GO" id="GO:0016887">
    <property type="term" value="F:ATP hydrolysis activity"/>
    <property type="evidence" value="ECO:0007669"/>
    <property type="project" value="InterPro"/>
</dbReference>
<feature type="domain" description="ABC transmembrane type-1" evidence="11">
    <location>
        <begin position="277"/>
        <end position="492"/>
    </location>
</feature>
<evidence type="ECO:0000256" key="6">
    <source>
        <dbReference type="ARBA" id="ARBA00022840"/>
    </source>
</evidence>
<gene>
    <name evidence="12" type="ORF">BBAD15_g10742</name>
</gene>
<feature type="transmembrane region" description="Helical" evidence="9">
    <location>
        <begin position="834"/>
        <end position="860"/>
    </location>
</feature>
<dbReference type="EMBL" id="ANFO01001131">
    <property type="protein sequence ID" value="KGQ04022.1"/>
    <property type="molecule type" value="Genomic_DNA"/>
</dbReference>
<dbReference type="OrthoDB" id="4865934at2759"/>
<dbReference type="PROSITE" id="PS50893">
    <property type="entry name" value="ABC_TRANSPORTER_2"/>
    <property type="match status" value="2"/>
</dbReference>
<feature type="domain" description="ABC transmembrane type-1" evidence="11">
    <location>
        <begin position="846"/>
        <end position="1088"/>
    </location>
</feature>
<feature type="domain" description="ABC transporter" evidence="10">
    <location>
        <begin position="571"/>
        <end position="797"/>
    </location>
</feature>
<dbReference type="PANTHER" id="PTHR24223">
    <property type="entry name" value="ATP-BINDING CASSETTE SUB-FAMILY C"/>
    <property type="match status" value="1"/>
</dbReference>
<feature type="transmembrane region" description="Helical" evidence="9">
    <location>
        <begin position="269"/>
        <end position="289"/>
    </location>
</feature>
<feature type="transmembrane region" description="Helical" evidence="9">
    <location>
        <begin position="123"/>
        <end position="144"/>
    </location>
</feature>
<keyword evidence="6" id="KW-0067">ATP-binding</keyword>
<feature type="transmembrane region" description="Helical" evidence="9">
    <location>
        <begin position="394"/>
        <end position="423"/>
    </location>
</feature>
<feature type="transmembrane region" description="Helical" evidence="9">
    <location>
        <begin position="309"/>
        <end position="328"/>
    </location>
</feature>
<dbReference type="Pfam" id="PF24357">
    <property type="entry name" value="TMD0_ABC"/>
    <property type="match status" value="1"/>
</dbReference>
<evidence type="ECO:0000259" key="10">
    <source>
        <dbReference type="PROSITE" id="PS50893"/>
    </source>
</evidence>
<comment type="subcellular location">
    <subcellularLocation>
        <location evidence="1">Cell membrane</location>
        <topology evidence="1">Multi-pass membrane protein</topology>
    </subcellularLocation>
</comment>
<dbReference type="GO" id="GO:0005524">
    <property type="term" value="F:ATP binding"/>
    <property type="evidence" value="ECO:0007669"/>
    <property type="project" value="UniProtKB-KW"/>
</dbReference>
<feature type="transmembrane region" description="Helical" evidence="9">
    <location>
        <begin position="880"/>
        <end position="908"/>
    </location>
</feature>
<feature type="transmembrane region" description="Helical" evidence="9">
    <location>
        <begin position="361"/>
        <end position="382"/>
    </location>
</feature>
<dbReference type="GO" id="GO:0005886">
    <property type="term" value="C:plasma membrane"/>
    <property type="evidence" value="ECO:0007669"/>
    <property type="project" value="UniProtKB-SubCell"/>
</dbReference>
<evidence type="ECO:0000256" key="3">
    <source>
        <dbReference type="ARBA" id="ARBA00022475"/>
    </source>
</evidence>
<keyword evidence="8 9" id="KW-0472">Membrane</keyword>
<evidence type="ECO:0000313" key="13">
    <source>
        <dbReference type="Proteomes" id="UP000030106"/>
    </source>
</evidence>
<dbReference type="InterPro" id="IPR027417">
    <property type="entry name" value="P-loop_NTPase"/>
</dbReference>
<proteinExistence type="predicted"/>
<feature type="transmembrane region" description="Helical" evidence="9">
    <location>
        <begin position="61"/>
        <end position="82"/>
    </location>
</feature>
<dbReference type="PANTHER" id="PTHR24223:SF399">
    <property type="entry name" value="ABC TRANSPORTER ATNG"/>
    <property type="match status" value="1"/>
</dbReference>
<feature type="transmembrane region" description="Helical" evidence="9">
    <location>
        <begin position="156"/>
        <end position="174"/>
    </location>
</feature>
<dbReference type="GO" id="GO:0140359">
    <property type="term" value="F:ABC-type transporter activity"/>
    <property type="evidence" value="ECO:0007669"/>
    <property type="project" value="InterPro"/>
</dbReference>
<protein>
    <submittedName>
        <fullName evidence="12">Multidrug resistance-associated protein 1</fullName>
    </submittedName>
</protein>
<dbReference type="SMART" id="SM00382">
    <property type="entry name" value="AAA"/>
    <property type="match status" value="2"/>
</dbReference>